<dbReference type="AlphaFoldDB" id="A0A5C6BTE3"/>
<dbReference type="Proteomes" id="UP000320735">
    <property type="component" value="Unassembled WGS sequence"/>
</dbReference>
<comment type="caution">
    <text evidence="1">The sequence shown here is derived from an EMBL/GenBank/DDBJ whole genome shotgun (WGS) entry which is preliminary data.</text>
</comment>
<dbReference type="EMBL" id="SJPP01000001">
    <property type="protein sequence ID" value="TWU13954.1"/>
    <property type="molecule type" value="Genomic_DNA"/>
</dbReference>
<name>A0A5C6BTE3_9PLAN</name>
<evidence type="ECO:0000313" key="2">
    <source>
        <dbReference type="Proteomes" id="UP000320735"/>
    </source>
</evidence>
<sequence length="126" mass="14533">MIVERYGRLPANISMNTAESAVTRFLESEQSHCGMAGPSVPSQNNLFARAERTHLRCDWQWRHRLENRDAVGSLKRGPPFLESLFPVPSLHLECHMRHNILLLLSKTTTTKCSRLYQNTSLWQQKT</sequence>
<protein>
    <submittedName>
        <fullName evidence="1">Uncharacterized protein</fullName>
    </submittedName>
</protein>
<keyword evidence="2" id="KW-1185">Reference proteome</keyword>
<organism evidence="1 2">
    <name type="scientific">Symmachiella macrocystis</name>
    <dbReference type="NCBI Taxonomy" id="2527985"/>
    <lineage>
        <taxon>Bacteria</taxon>
        <taxon>Pseudomonadati</taxon>
        <taxon>Planctomycetota</taxon>
        <taxon>Planctomycetia</taxon>
        <taxon>Planctomycetales</taxon>
        <taxon>Planctomycetaceae</taxon>
        <taxon>Symmachiella</taxon>
    </lineage>
</organism>
<accession>A0A5C6BTE3</accession>
<proteinExistence type="predicted"/>
<gene>
    <name evidence="1" type="ORF">CA54_27960</name>
</gene>
<reference evidence="1 2" key="1">
    <citation type="submission" date="2019-02" db="EMBL/GenBank/DDBJ databases">
        <title>Deep-cultivation of Planctomycetes and their phenomic and genomic characterization uncovers novel biology.</title>
        <authorList>
            <person name="Wiegand S."/>
            <person name="Jogler M."/>
            <person name="Boedeker C."/>
            <person name="Pinto D."/>
            <person name="Vollmers J."/>
            <person name="Rivas-Marin E."/>
            <person name="Kohn T."/>
            <person name="Peeters S.H."/>
            <person name="Heuer A."/>
            <person name="Rast P."/>
            <person name="Oberbeckmann S."/>
            <person name="Bunk B."/>
            <person name="Jeske O."/>
            <person name="Meyerdierks A."/>
            <person name="Storesund J.E."/>
            <person name="Kallscheuer N."/>
            <person name="Luecker S."/>
            <person name="Lage O.M."/>
            <person name="Pohl T."/>
            <person name="Merkel B.J."/>
            <person name="Hornburger P."/>
            <person name="Mueller R.-W."/>
            <person name="Bruemmer F."/>
            <person name="Labrenz M."/>
            <person name="Spormann A.M."/>
            <person name="Op Den Camp H."/>
            <person name="Overmann J."/>
            <person name="Amann R."/>
            <person name="Jetten M.S.M."/>
            <person name="Mascher T."/>
            <person name="Medema M.H."/>
            <person name="Devos D.P."/>
            <person name="Kaster A.-K."/>
            <person name="Ovreas L."/>
            <person name="Rohde M."/>
            <person name="Galperin M.Y."/>
            <person name="Jogler C."/>
        </authorList>
    </citation>
    <scope>NUCLEOTIDE SEQUENCE [LARGE SCALE GENOMIC DNA]</scope>
    <source>
        <strain evidence="1 2">CA54</strain>
    </source>
</reference>
<evidence type="ECO:0000313" key="1">
    <source>
        <dbReference type="EMBL" id="TWU13954.1"/>
    </source>
</evidence>